<organism evidence="1 2">
    <name type="scientific">Herbiconiux daphne</name>
    <dbReference type="NCBI Taxonomy" id="2970914"/>
    <lineage>
        <taxon>Bacteria</taxon>
        <taxon>Bacillati</taxon>
        <taxon>Actinomycetota</taxon>
        <taxon>Actinomycetes</taxon>
        <taxon>Micrococcales</taxon>
        <taxon>Microbacteriaceae</taxon>
        <taxon>Herbiconiux</taxon>
    </lineage>
</organism>
<sequence>MTHIAQTHARPIRMIASLAVMVAAFVVIGAGPTSNALAGAPVLPATTRIDGADRYAVAVKASSTGFTSASVIYVASGEKFADALSATSVAGLHNSPLLLTPAASLLPNVAAEVTRLHPTTIVVVGGTASVSDDVLEQLSRAATGATVLRIGGADRFEVSRALVSDPTVGVDHAFGVLVATGATFPDALTASPAAAKLGSPVMLVNGAASASTPAERAIILRLGRHAEIIGGPNSVSEKFEEDLRRDVFVGRLSGADRFEVGANVNASVFNEGATTAYLASGLTFPDALSGGSLAAHDRAPLYVVQQNCVPGSVLTELDRLKPSRIVLLGGTNTLGAGVANLQPC</sequence>
<proteinExistence type="predicted"/>
<dbReference type="Pfam" id="PF04122">
    <property type="entry name" value="CW_binding_2"/>
    <property type="match status" value="3"/>
</dbReference>
<dbReference type="Proteomes" id="UP001165586">
    <property type="component" value="Unassembled WGS sequence"/>
</dbReference>
<evidence type="ECO:0000313" key="1">
    <source>
        <dbReference type="EMBL" id="MCS5734394.1"/>
    </source>
</evidence>
<dbReference type="Gene3D" id="3.40.50.12090">
    <property type="match status" value="2"/>
</dbReference>
<dbReference type="RefSeq" id="WP_259539262.1">
    <property type="nucleotide sequence ID" value="NZ_JANLCJ010000004.1"/>
</dbReference>
<name>A0ABT2H381_9MICO</name>
<dbReference type="EMBL" id="JANLCJ010000004">
    <property type="protein sequence ID" value="MCS5734394.1"/>
    <property type="molecule type" value="Genomic_DNA"/>
</dbReference>
<dbReference type="InterPro" id="IPR007253">
    <property type="entry name" value="Cell_wall-bd_2"/>
</dbReference>
<dbReference type="PANTHER" id="PTHR30032">
    <property type="entry name" value="N-ACETYLMURAMOYL-L-ALANINE AMIDASE-RELATED"/>
    <property type="match status" value="1"/>
</dbReference>
<evidence type="ECO:0000313" key="2">
    <source>
        <dbReference type="Proteomes" id="UP001165586"/>
    </source>
</evidence>
<dbReference type="PANTHER" id="PTHR30032:SF4">
    <property type="entry name" value="AMIDASE ENHANCER"/>
    <property type="match status" value="1"/>
</dbReference>
<keyword evidence="2" id="KW-1185">Reference proteome</keyword>
<gene>
    <name evidence="1" type="ORF">N1032_11660</name>
</gene>
<accession>A0ABT2H381</accession>
<protein>
    <submittedName>
        <fullName evidence="1">Cell wall-binding repeat-containing protein</fullName>
    </submittedName>
</protein>
<reference evidence="1" key="1">
    <citation type="submission" date="2022-08" db="EMBL/GenBank/DDBJ databases">
        <authorList>
            <person name="Deng Y."/>
            <person name="Han X.-F."/>
            <person name="Zhang Y.-Q."/>
        </authorList>
    </citation>
    <scope>NUCLEOTIDE SEQUENCE</scope>
    <source>
        <strain evidence="1">CPCC 203386</strain>
    </source>
</reference>
<dbReference type="InterPro" id="IPR051922">
    <property type="entry name" value="Bact_Sporulation_Assoc"/>
</dbReference>
<comment type="caution">
    <text evidence="1">The sequence shown here is derived from an EMBL/GenBank/DDBJ whole genome shotgun (WGS) entry which is preliminary data.</text>
</comment>